<dbReference type="Pfam" id="PF00069">
    <property type="entry name" value="Pkinase"/>
    <property type="match status" value="1"/>
</dbReference>
<dbReference type="InterPro" id="IPR048406">
    <property type="entry name" value="GldM_Ig-like-2"/>
</dbReference>
<evidence type="ECO:0000313" key="3">
    <source>
        <dbReference type="Proteomes" id="UP000199513"/>
    </source>
</evidence>
<gene>
    <name evidence="2" type="ORF">SAMN04488541_100914</name>
</gene>
<dbReference type="SUPFAM" id="SSF48452">
    <property type="entry name" value="TPR-like"/>
    <property type="match status" value="1"/>
</dbReference>
<dbReference type="Pfam" id="PF21602">
    <property type="entry name" value="GldM_3rd"/>
    <property type="match status" value="1"/>
</dbReference>
<protein>
    <submittedName>
        <fullName evidence="2">GldM C-terminal domain-containing protein</fullName>
    </submittedName>
</protein>
<evidence type="ECO:0000259" key="1">
    <source>
        <dbReference type="PROSITE" id="PS50011"/>
    </source>
</evidence>
<evidence type="ECO:0000313" key="2">
    <source>
        <dbReference type="EMBL" id="SFE88199.1"/>
    </source>
</evidence>
<accession>A0A1I2E6E9</accession>
<feature type="domain" description="Protein kinase" evidence="1">
    <location>
        <begin position="11"/>
        <end position="309"/>
    </location>
</feature>
<organism evidence="2 3">
    <name type="scientific">Thermoflexibacter ruber</name>
    <dbReference type="NCBI Taxonomy" id="1003"/>
    <lineage>
        <taxon>Bacteria</taxon>
        <taxon>Pseudomonadati</taxon>
        <taxon>Bacteroidota</taxon>
        <taxon>Cytophagia</taxon>
        <taxon>Cytophagales</taxon>
        <taxon>Thermoflexibacteraceae</taxon>
        <taxon>Thermoflexibacter</taxon>
    </lineage>
</organism>
<dbReference type="Proteomes" id="UP000199513">
    <property type="component" value="Unassembled WGS sequence"/>
</dbReference>
<dbReference type="EMBL" id="FONY01000009">
    <property type="protein sequence ID" value="SFE88199.1"/>
    <property type="molecule type" value="Genomic_DNA"/>
</dbReference>
<dbReference type="GO" id="GO:0005524">
    <property type="term" value="F:ATP binding"/>
    <property type="evidence" value="ECO:0007669"/>
    <property type="project" value="InterPro"/>
</dbReference>
<reference evidence="2 3" key="1">
    <citation type="submission" date="2016-10" db="EMBL/GenBank/DDBJ databases">
        <authorList>
            <person name="de Groot N.N."/>
        </authorList>
    </citation>
    <scope>NUCLEOTIDE SEQUENCE [LARGE SCALE GENOMIC DNA]</scope>
    <source>
        <strain>GEY</strain>
        <strain evidence="3">DSM 9560</strain>
    </source>
</reference>
<dbReference type="Gene3D" id="1.10.510.10">
    <property type="entry name" value="Transferase(Phosphotransferase) domain 1"/>
    <property type="match status" value="1"/>
</dbReference>
<dbReference type="PANTHER" id="PTHR44167:SF18">
    <property type="entry name" value="PROTEIN KINASE DOMAIN-CONTAINING PROTEIN"/>
    <property type="match status" value="1"/>
</dbReference>
<sequence>MLITDKNVPIQIASKPFASGGEGEVYNITSPKNFSKQIVKIFKPSKRTAEREAKIQYMLAHPPAYLSNASNAIVWVKDLVYEEGKFVGYTMNMAYGVKLEYLCGSKVAKSIGKDFQKYDFKYKEAYFWRLKLAFNLAVAVVQLHKTGKYVMVDLKPDNVIVQANGKIALIDMDSIEIVENEKVLYPASAHTPEFSPSESLKIDKDLIPESWDRFSLAVNIYKLLFGIHPFTGTCKPPYENCNNVEQLIQHGLFPFTKSEHFEVVPPPHKRFLQSDLEIQLLFRKCFDTNTKPEDRPTAMDWCEALLPYARMVLNAPKIEEEKPKKKLIIVKEKVDKQVDKKKSWITFSRKKHKRQLPFQGRKVSWWKKFVQIQERITPEFIMLFLLFAGGLIGTSATYISQKIQEIREVENQRQYEIFVKKAIHFLEKDDAESAISSFAYALRYKPKDRFADGKLRILKKQKFLKVGEKLFSERKYVEAVSQYDYALQEIPYDSLTLARRADAVFAHAVESGEIASYFDIKLKIKKLPNYLYANCANELFISAHDLGHHFQPSYEVEGAELIEKAQKGRVTLIPRAEKVTFKLKNRGMIVEVIDFEVVQPPLPKINITPFWKDKFESPFLSISAAPHTNFSAYYNADAAYKVSKWKFSILREDKTLYTKIFTNPTVNSYEFKTLYGNEQDRALDKWQIDILEVVRRNYKGKYEPVPLANTKTKFVYNQYFEEIW</sequence>
<dbReference type="InterPro" id="IPR011009">
    <property type="entry name" value="Kinase-like_dom_sf"/>
</dbReference>
<dbReference type="OrthoDB" id="1022767at2"/>
<dbReference type="STRING" id="1003.SAMN04488541_100914"/>
<proteinExistence type="predicted"/>
<dbReference type="SUPFAM" id="SSF56112">
    <property type="entry name" value="Protein kinase-like (PK-like)"/>
    <property type="match status" value="1"/>
</dbReference>
<dbReference type="GO" id="GO:0004674">
    <property type="term" value="F:protein serine/threonine kinase activity"/>
    <property type="evidence" value="ECO:0007669"/>
    <property type="project" value="TreeGrafter"/>
</dbReference>
<name>A0A1I2E6E9_9BACT</name>
<dbReference type="InterPro" id="IPR000719">
    <property type="entry name" value="Prot_kinase_dom"/>
</dbReference>
<dbReference type="InterPro" id="IPR011990">
    <property type="entry name" value="TPR-like_helical_dom_sf"/>
</dbReference>
<keyword evidence="3" id="KW-1185">Reference proteome</keyword>
<dbReference type="AlphaFoldDB" id="A0A1I2E6E9"/>
<dbReference type="RefSeq" id="WP_091542059.1">
    <property type="nucleotide sequence ID" value="NZ_FONY01000009.1"/>
</dbReference>
<dbReference type="PANTHER" id="PTHR44167">
    <property type="entry name" value="OVARIAN-SPECIFIC SERINE/THREONINE-PROTEIN KINASE LOK-RELATED"/>
    <property type="match status" value="1"/>
</dbReference>
<dbReference type="SMART" id="SM00220">
    <property type="entry name" value="S_TKc"/>
    <property type="match status" value="1"/>
</dbReference>
<dbReference type="PROSITE" id="PS50011">
    <property type="entry name" value="PROTEIN_KINASE_DOM"/>
    <property type="match status" value="1"/>
</dbReference>
<dbReference type="GO" id="GO:0005737">
    <property type="term" value="C:cytoplasm"/>
    <property type="evidence" value="ECO:0007669"/>
    <property type="project" value="TreeGrafter"/>
</dbReference>